<evidence type="ECO:0000313" key="3">
    <source>
        <dbReference type="Proteomes" id="UP000075502"/>
    </source>
</evidence>
<keyword evidence="1" id="KW-0812">Transmembrane</keyword>
<name>A0A150TF33_SORCE</name>
<keyword evidence="1" id="KW-0472">Membrane</keyword>
<proteinExistence type="predicted"/>
<dbReference type="EMBL" id="JEME01002764">
    <property type="protein sequence ID" value="KYG03236.1"/>
    <property type="molecule type" value="Genomic_DNA"/>
</dbReference>
<feature type="transmembrane region" description="Helical" evidence="1">
    <location>
        <begin position="246"/>
        <end position="268"/>
    </location>
</feature>
<evidence type="ECO:0000256" key="1">
    <source>
        <dbReference type="SAM" id="Phobius"/>
    </source>
</evidence>
<evidence type="ECO:0000313" key="2">
    <source>
        <dbReference type="EMBL" id="KYG03236.1"/>
    </source>
</evidence>
<dbReference type="Proteomes" id="UP000075502">
    <property type="component" value="Unassembled WGS sequence"/>
</dbReference>
<dbReference type="AlphaFoldDB" id="A0A150TF33"/>
<gene>
    <name evidence="2" type="ORF">BE21_52745</name>
</gene>
<reference evidence="2 3" key="1">
    <citation type="submission" date="2014-02" db="EMBL/GenBank/DDBJ databases">
        <title>The small core and large imbalanced accessory genome model reveals a collaborative survival strategy of Sorangium cellulosum strains in nature.</title>
        <authorList>
            <person name="Han K."/>
            <person name="Peng R."/>
            <person name="Blom J."/>
            <person name="Li Y.-Z."/>
        </authorList>
    </citation>
    <scope>NUCLEOTIDE SEQUENCE [LARGE SCALE GENOMIC DNA]</scope>
    <source>
        <strain evidence="2 3">So0007-03</strain>
    </source>
</reference>
<comment type="caution">
    <text evidence="2">The sequence shown here is derived from an EMBL/GenBank/DDBJ whole genome shotgun (WGS) entry which is preliminary data.</text>
</comment>
<keyword evidence="1" id="KW-1133">Transmembrane helix</keyword>
<accession>A0A150TF33</accession>
<protein>
    <submittedName>
        <fullName evidence="2">Uncharacterized protein</fullName>
    </submittedName>
</protein>
<sequence length="361" mass="39363">MGQDRTSERSFNFELAEEQRKSLSLSTVDLMLAAAPSNYRSLALSKFDEGRKAAEREDWAGASRAFASAGHLDPSPAASFNEALAELRQGHRYSAFELLSKIPEANVDRSLLDRIRECRTAIRQELSDVTVRIGQDKIHLVAEHGDSSTHLAGAHLEELRLPADPPEYIVASGAGSSPARPWERDTRLKIVFDPAKSYRIVAQKGGSRGLSWQYSPGKPWSREFNVVLDVLPTPPLPKNPWRVPMIVTTAVGAATAVGAGVVAIYGAATINSIRNDPDQCPQGIKCNNDRRINEELIPMTETGLWVAGGGAVVAGTSLLILKWTSPEVKPKDPPARSWSPRVVRPVVRVGLRGVMLEGAFF</sequence>
<organism evidence="2 3">
    <name type="scientific">Sorangium cellulosum</name>
    <name type="common">Polyangium cellulosum</name>
    <dbReference type="NCBI Taxonomy" id="56"/>
    <lineage>
        <taxon>Bacteria</taxon>
        <taxon>Pseudomonadati</taxon>
        <taxon>Myxococcota</taxon>
        <taxon>Polyangia</taxon>
        <taxon>Polyangiales</taxon>
        <taxon>Polyangiaceae</taxon>
        <taxon>Sorangium</taxon>
    </lineage>
</organism>